<evidence type="ECO:0000256" key="6">
    <source>
        <dbReference type="ARBA" id="ARBA00022741"/>
    </source>
</evidence>
<dbReference type="AlphaFoldDB" id="Q8EWZ8"/>
<keyword evidence="10" id="KW-0665">Pyrimidine biosynthesis</keyword>
<sequence>MNDKTKILIVTGGVFSSLGKGVACSSLGAMLKCFGQEVLIMKFDPYLNVDAGTMAPGQHGEVFVTFDGRETDLDIGNYERFLNINLPKESNVTAGRVYYETIAKERDGKFLGATIQVVPHITEAISQKIILLSNKYQPDFLIVEVGGTVGDIESIPFLEATRQLQAKYRSQVMFIHTVPLIELLTGSDLKTKPLQHSVKDLMSAGIFPNLLLVRSKDAVSNKLKEKISLTTGIENENIYSLINLKHIYLLPESLENQKVQNSIFNFFKMEVPNRIGYKHWDTFTSLIKEPKKYKARIAVVGKYSDSPDAYLSIISSLEISSFYLKTDLSIEFINSSSLNENNISELSEFDAILVPGGFGKRDIEGKILAIQYARENNIPFFGICLGMQLASIEFARNVLKMHDADSTEFNENTANPIITILEGKNRETNLGGTLRLGNYNCELKDGSKILEIYKRKSIVERHRHRYEFNPKYMDIFEKHGFVFSGINKENNLVEIIELENHKFFIAVQFHPEFTSKILSPNPIFYSFLNVSKKPI</sequence>
<keyword evidence="9" id="KW-0315">Glutamine amidotransferase</keyword>
<gene>
    <name evidence="18" type="ordered locus">MYPE520</name>
</gene>
<evidence type="ECO:0000256" key="3">
    <source>
        <dbReference type="ARBA" id="ARBA00012291"/>
    </source>
</evidence>
<keyword evidence="4" id="KW-0436">Ligase</keyword>
<evidence type="ECO:0000256" key="1">
    <source>
        <dbReference type="ARBA" id="ARBA00005171"/>
    </source>
</evidence>
<protein>
    <recommendedName>
        <fullName evidence="12">CTP synthase</fullName>
        <ecNumber evidence="3">6.3.4.2</ecNumber>
    </recommendedName>
    <alternativeName>
        <fullName evidence="14">Cytidine 5'-triphosphate synthase</fullName>
    </alternativeName>
    <alternativeName>
        <fullName evidence="15">Cytidine triphosphate synthetase</fullName>
    </alternativeName>
    <alternativeName>
        <fullName evidence="13">UTP--ammonia ligase</fullName>
    </alternativeName>
</protein>
<dbReference type="GO" id="GO:0003883">
    <property type="term" value="F:CTP synthase activity"/>
    <property type="evidence" value="ECO:0007669"/>
    <property type="project" value="UniProtKB-EC"/>
</dbReference>
<dbReference type="Proteomes" id="UP000002522">
    <property type="component" value="Chromosome"/>
</dbReference>
<dbReference type="InterPro" id="IPR017456">
    <property type="entry name" value="CTP_synthase_N"/>
</dbReference>
<dbReference type="SUPFAM" id="SSF52317">
    <property type="entry name" value="Class I glutamine amidotransferase-like"/>
    <property type="match status" value="1"/>
</dbReference>
<keyword evidence="8" id="KW-0460">Magnesium</keyword>
<evidence type="ECO:0000313" key="18">
    <source>
        <dbReference type="EMBL" id="BAC43842.1"/>
    </source>
</evidence>
<evidence type="ECO:0000256" key="13">
    <source>
        <dbReference type="ARBA" id="ARBA00075170"/>
    </source>
</evidence>
<dbReference type="NCBIfam" id="NF003792">
    <property type="entry name" value="PRK05380.1"/>
    <property type="match status" value="1"/>
</dbReference>
<dbReference type="InterPro" id="IPR029062">
    <property type="entry name" value="Class_I_gatase-like"/>
</dbReference>
<dbReference type="GO" id="GO:0044210">
    <property type="term" value="P:'de novo' CTP biosynthetic process"/>
    <property type="evidence" value="ECO:0007669"/>
    <property type="project" value="UniProtKB-UniPathway"/>
</dbReference>
<accession>Q8EWZ8</accession>
<dbReference type="InParanoid" id="Q8EWZ8"/>
<comment type="pathway">
    <text evidence="1">Pyrimidine metabolism; CTP biosynthesis via de novo pathway; CTP from UDP: step 2/2.</text>
</comment>
<dbReference type="EC" id="6.3.4.2" evidence="3"/>
<dbReference type="SUPFAM" id="SSF52540">
    <property type="entry name" value="P-loop containing nucleoside triphosphate hydrolases"/>
    <property type="match status" value="1"/>
</dbReference>
<dbReference type="FunCoup" id="Q8EWZ8">
    <property type="interactions" value="239"/>
</dbReference>
<keyword evidence="6" id="KW-0547">Nucleotide-binding</keyword>
<dbReference type="GO" id="GO:0005829">
    <property type="term" value="C:cytosol"/>
    <property type="evidence" value="ECO:0007669"/>
    <property type="project" value="TreeGrafter"/>
</dbReference>
<dbReference type="Gene3D" id="3.40.50.880">
    <property type="match status" value="1"/>
</dbReference>
<name>Q8EWZ8_MALP2</name>
<keyword evidence="5" id="KW-0479">Metal-binding</keyword>
<dbReference type="InterPro" id="IPR033828">
    <property type="entry name" value="GATase1_CTP_Synthase"/>
</dbReference>
<reference evidence="18 19" key="1">
    <citation type="journal article" date="2002" name="Nucleic Acids Res.">
        <title>The complete genomic sequence of Mycoplasma penetrans, an intracellular bacterial pathogen in humans.</title>
        <authorList>
            <person name="Sasaki Y."/>
            <person name="Ishikawa J."/>
            <person name="Yamashita A."/>
            <person name="Oshima K."/>
            <person name="Kenri T."/>
            <person name="Furuya K."/>
            <person name="Yoshino C."/>
            <person name="Horino A."/>
            <person name="Shiba T."/>
            <person name="Sasaki T."/>
            <person name="Hattori M."/>
        </authorList>
    </citation>
    <scope>NUCLEOTIDE SEQUENCE [LARGE SCALE GENOMIC DNA]</scope>
    <source>
        <strain evidence="18 19">HF-2</strain>
    </source>
</reference>
<dbReference type="GO" id="GO:0046872">
    <property type="term" value="F:metal ion binding"/>
    <property type="evidence" value="ECO:0007669"/>
    <property type="project" value="UniProtKB-KW"/>
</dbReference>
<evidence type="ECO:0000256" key="2">
    <source>
        <dbReference type="ARBA" id="ARBA00007533"/>
    </source>
</evidence>
<evidence type="ECO:0000256" key="8">
    <source>
        <dbReference type="ARBA" id="ARBA00022842"/>
    </source>
</evidence>
<dbReference type="CDD" id="cd01746">
    <property type="entry name" value="GATase1_CTP_Synthase"/>
    <property type="match status" value="1"/>
</dbReference>
<evidence type="ECO:0000256" key="15">
    <source>
        <dbReference type="ARBA" id="ARBA00083191"/>
    </source>
</evidence>
<dbReference type="PANTHER" id="PTHR11550">
    <property type="entry name" value="CTP SYNTHASE"/>
    <property type="match status" value="1"/>
</dbReference>
<dbReference type="InterPro" id="IPR017926">
    <property type="entry name" value="GATASE"/>
</dbReference>
<evidence type="ECO:0000256" key="12">
    <source>
        <dbReference type="ARBA" id="ARBA00070745"/>
    </source>
</evidence>
<evidence type="ECO:0000256" key="7">
    <source>
        <dbReference type="ARBA" id="ARBA00022840"/>
    </source>
</evidence>
<comment type="catalytic activity">
    <reaction evidence="11">
        <text>UTP + L-glutamine + ATP + H2O = CTP + L-glutamate + ADP + phosphate + 2 H(+)</text>
        <dbReference type="Rhea" id="RHEA:26426"/>
        <dbReference type="ChEBI" id="CHEBI:15377"/>
        <dbReference type="ChEBI" id="CHEBI:15378"/>
        <dbReference type="ChEBI" id="CHEBI:29985"/>
        <dbReference type="ChEBI" id="CHEBI:30616"/>
        <dbReference type="ChEBI" id="CHEBI:37563"/>
        <dbReference type="ChEBI" id="CHEBI:43474"/>
        <dbReference type="ChEBI" id="CHEBI:46398"/>
        <dbReference type="ChEBI" id="CHEBI:58359"/>
        <dbReference type="ChEBI" id="CHEBI:456216"/>
        <dbReference type="EC" id="6.3.4.2"/>
    </reaction>
</comment>
<dbReference type="GO" id="GO:0097268">
    <property type="term" value="C:cytoophidium"/>
    <property type="evidence" value="ECO:0007669"/>
    <property type="project" value="UniProtKB-ARBA"/>
</dbReference>
<keyword evidence="19" id="KW-1185">Reference proteome</keyword>
<dbReference type="FunFam" id="3.40.50.300:FF:000009">
    <property type="entry name" value="CTP synthase"/>
    <property type="match status" value="1"/>
</dbReference>
<dbReference type="InterPro" id="IPR004468">
    <property type="entry name" value="CTP_synthase"/>
</dbReference>
<evidence type="ECO:0000256" key="5">
    <source>
        <dbReference type="ARBA" id="ARBA00022723"/>
    </source>
</evidence>
<dbReference type="STRING" id="272633.gene:10731143"/>
<evidence type="ECO:0000256" key="9">
    <source>
        <dbReference type="ARBA" id="ARBA00022962"/>
    </source>
</evidence>
<feature type="domain" description="CTP synthase N-terminal" evidence="17">
    <location>
        <begin position="6"/>
        <end position="269"/>
    </location>
</feature>
<proteinExistence type="inferred from homology"/>
<evidence type="ECO:0000259" key="16">
    <source>
        <dbReference type="Pfam" id="PF00117"/>
    </source>
</evidence>
<dbReference type="EMBL" id="BA000026">
    <property type="protein sequence ID" value="BAC43842.1"/>
    <property type="molecule type" value="Genomic_DNA"/>
</dbReference>
<dbReference type="eggNOG" id="COG0504">
    <property type="taxonomic scope" value="Bacteria"/>
</dbReference>
<dbReference type="Pfam" id="PF00117">
    <property type="entry name" value="GATase"/>
    <property type="match status" value="1"/>
</dbReference>
<evidence type="ECO:0000256" key="14">
    <source>
        <dbReference type="ARBA" id="ARBA00079941"/>
    </source>
</evidence>
<dbReference type="GO" id="GO:0019856">
    <property type="term" value="P:pyrimidine nucleobase biosynthetic process"/>
    <property type="evidence" value="ECO:0007669"/>
    <property type="project" value="TreeGrafter"/>
</dbReference>
<dbReference type="UniPathway" id="UPA00159">
    <property type="reaction ID" value="UER00277"/>
</dbReference>
<dbReference type="GO" id="GO:0042802">
    <property type="term" value="F:identical protein binding"/>
    <property type="evidence" value="ECO:0007669"/>
    <property type="project" value="TreeGrafter"/>
</dbReference>
<dbReference type="FunFam" id="3.40.50.880:FF:000002">
    <property type="entry name" value="CTP synthase"/>
    <property type="match status" value="1"/>
</dbReference>
<dbReference type="KEGG" id="mpe:MYPE520"/>
<dbReference type="InterPro" id="IPR027417">
    <property type="entry name" value="P-loop_NTPase"/>
</dbReference>
<dbReference type="Pfam" id="PF06418">
    <property type="entry name" value="CTP_synth_N"/>
    <property type="match status" value="1"/>
</dbReference>
<dbReference type="NCBIfam" id="TIGR00337">
    <property type="entry name" value="PyrG"/>
    <property type="match status" value="1"/>
</dbReference>
<dbReference type="PROSITE" id="PS51273">
    <property type="entry name" value="GATASE_TYPE_1"/>
    <property type="match status" value="1"/>
</dbReference>
<dbReference type="GO" id="GO:0005524">
    <property type="term" value="F:ATP binding"/>
    <property type="evidence" value="ECO:0007669"/>
    <property type="project" value="UniProtKB-KW"/>
</dbReference>
<comment type="similarity">
    <text evidence="2">Belongs to the CTP synthase family.</text>
</comment>
<evidence type="ECO:0000256" key="10">
    <source>
        <dbReference type="ARBA" id="ARBA00022975"/>
    </source>
</evidence>
<evidence type="ECO:0000259" key="17">
    <source>
        <dbReference type="Pfam" id="PF06418"/>
    </source>
</evidence>
<dbReference type="HOGENOM" id="CLU_011675_5_0_14"/>
<evidence type="ECO:0000256" key="11">
    <source>
        <dbReference type="ARBA" id="ARBA00047781"/>
    </source>
</evidence>
<feature type="domain" description="Glutamine amidotransferase" evidence="16">
    <location>
        <begin position="308"/>
        <end position="529"/>
    </location>
</feature>
<organism evidence="18 19">
    <name type="scientific">Malacoplasma penetrans (strain HF-2)</name>
    <name type="common">Mycoplasma penetrans</name>
    <dbReference type="NCBI Taxonomy" id="272633"/>
    <lineage>
        <taxon>Bacteria</taxon>
        <taxon>Bacillati</taxon>
        <taxon>Mycoplasmatota</taxon>
        <taxon>Mycoplasmoidales</taxon>
        <taxon>Mycoplasmoidaceae</taxon>
        <taxon>Malacoplasma</taxon>
    </lineage>
</organism>
<keyword evidence="7" id="KW-0067">ATP-binding</keyword>
<dbReference type="PANTHER" id="PTHR11550:SF0">
    <property type="entry name" value="CTP SYNTHASE-RELATED"/>
    <property type="match status" value="1"/>
</dbReference>
<dbReference type="Gene3D" id="3.40.50.300">
    <property type="entry name" value="P-loop containing nucleotide triphosphate hydrolases"/>
    <property type="match status" value="1"/>
</dbReference>
<evidence type="ECO:0000256" key="4">
    <source>
        <dbReference type="ARBA" id="ARBA00022598"/>
    </source>
</evidence>
<evidence type="ECO:0000313" key="19">
    <source>
        <dbReference type="Proteomes" id="UP000002522"/>
    </source>
</evidence>